<evidence type="ECO:0000259" key="4">
    <source>
        <dbReference type="Pfam" id="PF06722"/>
    </source>
</evidence>
<sequence>MDDPRQPSGDTIPPHGRRQASALEQASAAAIGNASAQESDSEQDHETQHPEVGEPHDSRSGLDNAQTNIQRNSQSGASQLHQTPHQAPTQTQRTTARPSSPEPSLNAVPPPSYGEAYDHLDISQNGLDTRARLCNDGRINININERTHGLSSLLAPALRSQLDLHKAPSEHPPPYIPPSLAGLPGEKPPPPLNVVIHVVGSRGDVQPFVALGQVLKNTYGHRVRLATHPNFREFVQENGLEFFSIGGDPAELMAFMVKNPGLMPGFETLRNGDVGKRRRAMYDIFRGCWRSCIEAGDGTGIEASDSNLDDFASFDSGVSLSADAQRPFVADAIIANPPSFAHIHCAEKLGVPLHMMFTMPYSPTQAFPHPLANIQSSNADPNMTNFISYALVDMLTFQGLGDLINRFREKTLGLEPVSLMWAPGLLSRLRIPFTYCWSPALIPKPADWGSNIAISGFYFLSLASNYTPDEELVAFLQAGPPPVYIGFGSIVVDDPNGMTKLIFDAVKKTGQRALVSKGWGGIGGNELDIPDGVFMLGNCPHDWLFKHVSCVVHHGGAGTTAAGIALGKPTVIVPFFGDQPFWGAMVAKAGAGPAPIPHKQLTTDTLAAAIQEALQPSALERAKELGELIRSEKGCDVGARSFHRMLDLDKMRCMIAPSRVAVWRIRRTQIRLSAFAAAVLGNEGLLDFAELKLYRPQEYDPEEGPWDPISGGASALLGTMGSLMMGFADFPIEIVRSVKDLNKNAGPQGCRDEKQAPERTGGNSETSSLAPESGSDTAPHEPEHPEAVKSPIDPSDSSSQTQPKSSAVLSKPPSRGDSMAQAVSGKLGRPFTRSRSNSPSGRPRACSDSPANRVTLEAMIGAGKSAARIVDAGVKSPMDFTVALAKGFHNAPKLYNDNSVRQLDKVTGIQSGLKAAGKEFGYGFYDGISGLVTHPVKGAKKEGFAGLLKGIGKGMGGVVLKPGAAIWGLPGYTFKGIYKEIQKFTGASTQNYIIAARTTQGYDDWKNSSYEERRDVILRWTSLQEQLQSEQQNSDPLKKHLRHLSSKWRPEKDETSSSQLSTPRSQSPSSLHHANTYPTPRRPDDAEFEEAIQRSVAETSQGNAEEDRMIERAIRASVSEFQMARDRVNDEDAISRSVSANVVEANATRQRQPNPEKDTDEFPGLKDALERSLSEQGFGSSTKEPTDTATEIASDENDEDFQRAIAASRLMMQPGEVHDEEIRRAIEESQKDHSQHQSRQRNTKAEDDIILEFVKKNSLAEQS</sequence>
<dbReference type="RefSeq" id="XP_018187574.1">
    <property type="nucleotide sequence ID" value="XM_018335148.1"/>
</dbReference>
<keyword evidence="6" id="KW-1185">Reference proteome</keyword>
<gene>
    <name evidence="5" type="ORF">L228DRAFT_268519</name>
</gene>
<dbReference type="GO" id="GO:0016906">
    <property type="term" value="F:sterol 3-beta-glucosyltransferase activity"/>
    <property type="evidence" value="ECO:0007669"/>
    <property type="project" value="UniProtKB-ARBA"/>
</dbReference>
<dbReference type="InterPro" id="IPR003903">
    <property type="entry name" value="UIM_dom"/>
</dbReference>
<organism evidence="5 6">
    <name type="scientific">Xylona heveae (strain CBS 132557 / TC161)</name>
    <dbReference type="NCBI Taxonomy" id="1328760"/>
    <lineage>
        <taxon>Eukaryota</taxon>
        <taxon>Fungi</taxon>
        <taxon>Dikarya</taxon>
        <taxon>Ascomycota</taxon>
        <taxon>Pezizomycotina</taxon>
        <taxon>Xylonomycetes</taxon>
        <taxon>Xylonales</taxon>
        <taxon>Xylonaceae</taxon>
        <taxon>Xylona</taxon>
    </lineage>
</organism>
<dbReference type="InterPro" id="IPR050426">
    <property type="entry name" value="Glycosyltransferase_28"/>
</dbReference>
<feature type="region of interest" description="Disordered" evidence="2">
    <location>
        <begin position="1144"/>
        <end position="1248"/>
    </location>
</feature>
<name>A0A165GCA4_XYLHT</name>
<dbReference type="OrthoDB" id="5835829at2759"/>
<dbReference type="Pfam" id="PF03033">
    <property type="entry name" value="Glyco_transf_28"/>
    <property type="match status" value="1"/>
</dbReference>
<feature type="compositionally biased region" description="Basic and acidic residues" evidence="2">
    <location>
        <begin position="778"/>
        <end position="787"/>
    </location>
</feature>
<dbReference type="Proteomes" id="UP000076632">
    <property type="component" value="Unassembled WGS sequence"/>
</dbReference>
<proteinExistence type="predicted"/>
<dbReference type="FunFam" id="3.40.50.2000:FF:000100">
    <property type="entry name" value="Glycosyltransferase family 1 protein"/>
    <property type="match status" value="1"/>
</dbReference>
<feature type="compositionally biased region" description="Low complexity" evidence="2">
    <location>
        <begin position="19"/>
        <end position="38"/>
    </location>
</feature>
<dbReference type="GeneID" id="28900285"/>
<dbReference type="PANTHER" id="PTHR48050:SF13">
    <property type="entry name" value="STEROL 3-BETA-GLUCOSYLTRANSFERASE UGT80A2"/>
    <property type="match status" value="1"/>
</dbReference>
<dbReference type="PANTHER" id="PTHR48050">
    <property type="entry name" value="STEROL 3-BETA-GLUCOSYLTRANSFERASE"/>
    <property type="match status" value="1"/>
</dbReference>
<feature type="compositionally biased region" description="Low complexity" evidence="2">
    <location>
        <begin position="1056"/>
        <end position="1071"/>
    </location>
</feature>
<dbReference type="STRING" id="1328760.A0A165GCA4"/>
<dbReference type="SMART" id="SM00726">
    <property type="entry name" value="UIM"/>
    <property type="match status" value="4"/>
</dbReference>
<feature type="compositionally biased region" description="Polar residues" evidence="2">
    <location>
        <begin position="1174"/>
        <end position="1191"/>
    </location>
</feature>
<dbReference type="OMA" id="SFAHIHV"/>
<dbReference type="GO" id="GO:0005975">
    <property type="term" value="P:carbohydrate metabolic process"/>
    <property type="evidence" value="ECO:0007669"/>
    <property type="project" value="InterPro"/>
</dbReference>
<dbReference type="Gene3D" id="3.40.50.2000">
    <property type="entry name" value="Glycogen Phosphorylase B"/>
    <property type="match status" value="2"/>
</dbReference>
<feature type="region of interest" description="Disordered" evidence="2">
    <location>
        <begin position="1029"/>
        <end position="1083"/>
    </location>
</feature>
<feature type="domain" description="Glycosyltransferase family 28 N-terminal" evidence="3">
    <location>
        <begin position="194"/>
        <end position="253"/>
    </location>
</feature>
<evidence type="ECO:0000313" key="6">
    <source>
        <dbReference type="Proteomes" id="UP000076632"/>
    </source>
</evidence>
<feature type="compositionally biased region" description="Low complexity" evidence="2">
    <location>
        <begin position="81"/>
        <end position="97"/>
    </location>
</feature>
<dbReference type="EMBL" id="KV407459">
    <property type="protein sequence ID" value="KZF22019.1"/>
    <property type="molecule type" value="Genomic_DNA"/>
</dbReference>
<dbReference type="FunFam" id="3.40.50.2000:FF:000009">
    <property type="entry name" value="Sterol 3-beta-glucosyltransferase UGT80A2"/>
    <property type="match status" value="1"/>
</dbReference>
<accession>A0A165GCA4</accession>
<protein>
    <submittedName>
        <fullName evidence="5">Glycosyltransferase family 1 protein</fullName>
    </submittedName>
</protein>
<evidence type="ECO:0000259" key="3">
    <source>
        <dbReference type="Pfam" id="PF03033"/>
    </source>
</evidence>
<feature type="compositionally biased region" description="Low complexity" evidence="2">
    <location>
        <begin position="789"/>
        <end position="806"/>
    </location>
</feature>
<dbReference type="InterPro" id="IPR010610">
    <property type="entry name" value="EryCIII-like_C"/>
</dbReference>
<feature type="region of interest" description="Disordered" evidence="2">
    <location>
        <begin position="744"/>
        <end position="850"/>
    </location>
</feature>
<feature type="compositionally biased region" description="Basic and acidic residues" evidence="2">
    <location>
        <begin position="42"/>
        <end position="60"/>
    </location>
</feature>
<dbReference type="CDD" id="cd03784">
    <property type="entry name" value="GT1_Gtf-like"/>
    <property type="match status" value="1"/>
</dbReference>
<evidence type="ECO:0000256" key="1">
    <source>
        <dbReference type="ARBA" id="ARBA00022679"/>
    </source>
</evidence>
<feature type="region of interest" description="Disordered" evidence="2">
    <location>
        <begin position="1"/>
        <end position="118"/>
    </location>
</feature>
<dbReference type="InParanoid" id="A0A165GCA4"/>
<dbReference type="Pfam" id="PF06722">
    <property type="entry name" value="EryCIII-like_C"/>
    <property type="match status" value="1"/>
</dbReference>
<feature type="compositionally biased region" description="Low complexity" evidence="2">
    <location>
        <begin position="833"/>
        <end position="844"/>
    </location>
</feature>
<evidence type="ECO:0000313" key="5">
    <source>
        <dbReference type="EMBL" id="KZF22019.1"/>
    </source>
</evidence>
<feature type="compositionally biased region" description="Polar residues" evidence="2">
    <location>
        <begin position="761"/>
        <end position="776"/>
    </location>
</feature>
<dbReference type="InterPro" id="IPR002213">
    <property type="entry name" value="UDP_glucos_trans"/>
</dbReference>
<dbReference type="AlphaFoldDB" id="A0A165GCA4"/>
<dbReference type="InterPro" id="IPR004276">
    <property type="entry name" value="GlycoTrans_28_N"/>
</dbReference>
<dbReference type="Pfam" id="PF02809">
    <property type="entry name" value="UIM"/>
    <property type="match status" value="3"/>
</dbReference>
<feature type="compositionally biased region" description="Polar residues" evidence="2">
    <location>
        <begin position="61"/>
        <end position="80"/>
    </location>
</feature>
<feature type="compositionally biased region" description="Basic and acidic residues" evidence="2">
    <location>
        <begin position="1163"/>
        <end position="1173"/>
    </location>
</feature>
<reference evidence="5 6" key="1">
    <citation type="journal article" date="2016" name="Fungal Biol.">
        <title>The genome of Xylona heveae provides a window into fungal endophytism.</title>
        <authorList>
            <person name="Gazis R."/>
            <person name="Kuo A."/>
            <person name="Riley R."/>
            <person name="LaButti K."/>
            <person name="Lipzen A."/>
            <person name="Lin J."/>
            <person name="Amirebrahimi M."/>
            <person name="Hesse C.N."/>
            <person name="Spatafora J.W."/>
            <person name="Henrissat B."/>
            <person name="Hainaut M."/>
            <person name="Grigoriev I.V."/>
            <person name="Hibbett D.S."/>
        </authorList>
    </citation>
    <scope>NUCLEOTIDE SEQUENCE [LARGE SCALE GENOMIC DNA]</scope>
    <source>
        <strain evidence="5 6">TC161</strain>
    </source>
</reference>
<evidence type="ECO:0000256" key="2">
    <source>
        <dbReference type="SAM" id="MobiDB-lite"/>
    </source>
</evidence>
<feature type="domain" description="Erythromycin biosynthesis protein CIII-like C-terminal" evidence="4">
    <location>
        <begin position="528"/>
        <end position="620"/>
    </location>
</feature>
<dbReference type="SUPFAM" id="SSF53756">
    <property type="entry name" value="UDP-Glycosyltransferase/glycogen phosphorylase"/>
    <property type="match status" value="1"/>
</dbReference>
<feature type="compositionally biased region" description="Basic and acidic residues" evidence="2">
    <location>
        <begin position="1216"/>
        <end position="1235"/>
    </location>
</feature>
<keyword evidence="1 5" id="KW-0808">Transferase</keyword>